<proteinExistence type="predicted"/>
<accession>A0ABS3AQJ9</accession>
<dbReference type="Pfam" id="PF01381">
    <property type="entry name" value="HTH_3"/>
    <property type="match status" value="1"/>
</dbReference>
<gene>
    <name evidence="2" type="ORF">JYU14_01645</name>
</gene>
<reference evidence="2 3" key="1">
    <citation type="submission" date="2021-02" db="EMBL/GenBank/DDBJ databases">
        <title>Activity-based single-cell genomes from oceanic crustal fluid captures similar information to metagenomic and metatranscriptomic surveys with orders of magnitude less sampling.</title>
        <authorList>
            <person name="D'Angelo T.S."/>
            <person name="Orcutt B.N."/>
        </authorList>
    </citation>
    <scope>NUCLEOTIDE SEQUENCE [LARGE SCALE GENOMIC DNA]</scope>
    <source>
        <strain evidence="2">AH-315-G07</strain>
    </source>
</reference>
<evidence type="ECO:0000313" key="2">
    <source>
        <dbReference type="EMBL" id="MBN4066769.1"/>
    </source>
</evidence>
<dbReference type="PROSITE" id="PS50943">
    <property type="entry name" value="HTH_CROC1"/>
    <property type="match status" value="1"/>
</dbReference>
<dbReference type="SUPFAM" id="SSF47413">
    <property type="entry name" value="lambda repressor-like DNA-binding domains"/>
    <property type="match status" value="1"/>
</dbReference>
<dbReference type="Gene3D" id="1.10.260.40">
    <property type="entry name" value="lambda repressor-like DNA-binding domains"/>
    <property type="match status" value="1"/>
</dbReference>
<sequence length="79" mass="9177">MTTQTLTPIAQFLRSVRKHLRLSQEKFAARLNITFPTISRWENGRAKPSPLGWEQVRKLVEEINQEDPGLFTLPDITEE</sequence>
<dbReference type="InterPro" id="IPR001387">
    <property type="entry name" value="Cro/C1-type_HTH"/>
</dbReference>
<dbReference type="EMBL" id="JAFITR010000023">
    <property type="protein sequence ID" value="MBN4066769.1"/>
    <property type="molecule type" value="Genomic_DNA"/>
</dbReference>
<dbReference type="SMART" id="SM00530">
    <property type="entry name" value="HTH_XRE"/>
    <property type="match status" value="1"/>
</dbReference>
<organism evidence="2 3">
    <name type="scientific">Simkania negevensis</name>
    <dbReference type="NCBI Taxonomy" id="83561"/>
    <lineage>
        <taxon>Bacteria</taxon>
        <taxon>Pseudomonadati</taxon>
        <taxon>Chlamydiota</taxon>
        <taxon>Chlamydiia</taxon>
        <taxon>Parachlamydiales</taxon>
        <taxon>Simkaniaceae</taxon>
        <taxon>Simkania</taxon>
    </lineage>
</organism>
<dbReference type="Proteomes" id="UP000722121">
    <property type="component" value="Unassembled WGS sequence"/>
</dbReference>
<keyword evidence="3" id="KW-1185">Reference proteome</keyword>
<evidence type="ECO:0000259" key="1">
    <source>
        <dbReference type="PROSITE" id="PS50943"/>
    </source>
</evidence>
<dbReference type="InterPro" id="IPR010982">
    <property type="entry name" value="Lambda_DNA-bd_dom_sf"/>
</dbReference>
<comment type="caution">
    <text evidence="2">The sequence shown here is derived from an EMBL/GenBank/DDBJ whole genome shotgun (WGS) entry which is preliminary data.</text>
</comment>
<name>A0ABS3AQJ9_9BACT</name>
<evidence type="ECO:0000313" key="3">
    <source>
        <dbReference type="Proteomes" id="UP000722121"/>
    </source>
</evidence>
<dbReference type="CDD" id="cd00093">
    <property type="entry name" value="HTH_XRE"/>
    <property type="match status" value="1"/>
</dbReference>
<feature type="domain" description="HTH cro/C1-type" evidence="1">
    <location>
        <begin position="13"/>
        <end position="49"/>
    </location>
</feature>
<protein>
    <submittedName>
        <fullName evidence="2">Helix-turn-helix transcriptional regulator</fullName>
    </submittedName>
</protein>